<evidence type="ECO:0000256" key="2">
    <source>
        <dbReference type="PIRSR" id="PIRSR000097-1"/>
    </source>
</evidence>
<dbReference type="InterPro" id="IPR020471">
    <property type="entry name" value="AKR"/>
</dbReference>
<keyword evidence="7" id="KW-1185">Reference proteome</keyword>
<proteinExistence type="predicted"/>
<dbReference type="PROSITE" id="PS00798">
    <property type="entry name" value="ALDOKETO_REDUCTASE_1"/>
    <property type="match status" value="1"/>
</dbReference>
<gene>
    <name evidence="6" type="ORF">MCAP1_001888</name>
</gene>
<evidence type="ECO:0000259" key="5">
    <source>
        <dbReference type="Pfam" id="PF00248"/>
    </source>
</evidence>
<accession>A0AAF0EBK4</accession>
<feature type="site" description="Lowers pKa of active site Tyr" evidence="4">
    <location>
        <position position="80"/>
    </location>
</feature>
<evidence type="ECO:0000256" key="4">
    <source>
        <dbReference type="PIRSR" id="PIRSR000097-3"/>
    </source>
</evidence>
<dbReference type="PROSITE" id="PS00063">
    <property type="entry name" value="ALDOKETO_REDUCTASE_3"/>
    <property type="match status" value="1"/>
</dbReference>
<organism evidence="6 7">
    <name type="scientific">Malassezia caprae</name>
    <dbReference type="NCBI Taxonomy" id="1381934"/>
    <lineage>
        <taxon>Eukaryota</taxon>
        <taxon>Fungi</taxon>
        <taxon>Dikarya</taxon>
        <taxon>Basidiomycota</taxon>
        <taxon>Ustilaginomycotina</taxon>
        <taxon>Malasseziomycetes</taxon>
        <taxon>Malasseziales</taxon>
        <taxon>Malasseziaceae</taxon>
        <taxon>Malassezia</taxon>
    </lineage>
</organism>
<dbReference type="SUPFAM" id="SSF51430">
    <property type="entry name" value="NAD(P)-linked oxidoreductase"/>
    <property type="match status" value="1"/>
</dbReference>
<dbReference type="EMBL" id="CP119910">
    <property type="protein sequence ID" value="WFD19652.1"/>
    <property type="molecule type" value="Genomic_DNA"/>
</dbReference>
<dbReference type="GO" id="GO:0016616">
    <property type="term" value="F:oxidoreductase activity, acting on the CH-OH group of donors, NAD or NADP as acceptor"/>
    <property type="evidence" value="ECO:0007669"/>
    <property type="project" value="UniProtKB-ARBA"/>
</dbReference>
<sequence length="310" mass="34922">MADSQPYATLDTGAKVPMIALGCYMGKPGGDQELVDAIKAATQVGYRHFDTATYYMNEDKVGQGLRESGVPREQLFVTTKLRNDCHHDVEAAFDNSLKLLNVDYIDMYLMHWPNSTKPNEPYVADDSIDFIQTWKSMERLLETRAGKVKAIGVSNFSTKTLPQLLEHAKVVPAMNQIETHPYNQTSELVALCQKHGIVVSAYSPLGLTDSPIFKDEDVLAVAKEIGATPAQVILNWNMQRNVVVLPKSITPSRIEQNFKFVKLSEAQMAKINSIEKDPKRQYRLCKVFDPKTQTVFGWSYERLGWTTRSL</sequence>
<evidence type="ECO:0000313" key="7">
    <source>
        <dbReference type="Proteomes" id="UP001220961"/>
    </source>
</evidence>
<dbReference type="Proteomes" id="UP001220961">
    <property type="component" value="Chromosome 3"/>
</dbReference>
<dbReference type="PANTHER" id="PTHR11732">
    <property type="entry name" value="ALDO/KETO REDUCTASE"/>
    <property type="match status" value="1"/>
</dbReference>
<dbReference type="Pfam" id="PF00248">
    <property type="entry name" value="Aldo_ket_red"/>
    <property type="match status" value="1"/>
</dbReference>
<protein>
    <recommendedName>
        <fullName evidence="5">NADP-dependent oxidoreductase domain-containing protein</fullName>
    </recommendedName>
</protein>
<feature type="active site" description="Proton donor" evidence="2">
    <location>
        <position position="55"/>
    </location>
</feature>
<reference evidence="6" key="1">
    <citation type="submission" date="2023-03" db="EMBL/GenBank/DDBJ databases">
        <title>Mating type loci evolution in Malassezia.</title>
        <authorList>
            <person name="Coelho M.A."/>
        </authorList>
    </citation>
    <scope>NUCLEOTIDE SEQUENCE</scope>
    <source>
        <strain evidence="6">CBS 10434</strain>
    </source>
</reference>
<dbReference type="InterPro" id="IPR023210">
    <property type="entry name" value="NADP_OxRdtase_dom"/>
</dbReference>
<dbReference type="InterPro" id="IPR036812">
    <property type="entry name" value="NAD(P)_OxRdtase_dom_sf"/>
</dbReference>
<dbReference type="Gene3D" id="3.20.20.100">
    <property type="entry name" value="NADP-dependent oxidoreductase domain"/>
    <property type="match status" value="1"/>
</dbReference>
<dbReference type="FunFam" id="3.20.20.100:FF:000002">
    <property type="entry name" value="2,5-diketo-D-gluconic acid reductase A"/>
    <property type="match status" value="1"/>
</dbReference>
<feature type="domain" description="NADP-dependent oxidoreductase" evidence="5">
    <location>
        <begin position="31"/>
        <end position="275"/>
    </location>
</feature>
<evidence type="ECO:0000256" key="3">
    <source>
        <dbReference type="PIRSR" id="PIRSR000097-2"/>
    </source>
</evidence>
<keyword evidence="1" id="KW-0560">Oxidoreductase</keyword>
<evidence type="ECO:0000313" key="6">
    <source>
        <dbReference type="EMBL" id="WFD19652.1"/>
    </source>
</evidence>
<dbReference type="CDD" id="cd19071">
    <property type="entry name" value="AKR_AKR1-5-like"/>
    <property type="match status" value="1"/>
</dbReference>
<dbReference type="InterPro" id="IPR018170">
    <property type="entry name" value="Aldo/ket_reductase_CS"/>
</dbReference>
<feature type="binding site" evidence="3">
    <location>
        <position position="111"/>
    </location>
    <ligand>
        <name>substrate</name>
    </ligand>
</feature>
<dbReference type="PIRSF" id="PIRSF000097">
    <property type="entry name" value="AKR"/>
    <property type="match status" value="1"/>
</dbReference>
<dbReference type="PRINTS" id="PR00069">
    <property type="entry name" value="ALDKETRDTASE"/>
</dbReference>
<dbReference type="AlphaFoldDB" id="A0AAF0EBK4"/>
<name>A0AAF0EBK4_9BASI</name>
<evidence type="ECO:0000256" key="1">
    <source>
        <dbReference type="ARBA" id="ARBA00023002"/>
    </source>
</evidence>